<accession>A0ABS0AYT3</accession>
<name>A0ABS0AYT3_9BACT</name>
<organism evidence="2 3">
    <name type="scientific">Candidatus Neptunichlamydia vexilliferae</name>
    <dbReference type="NCBI Taxonomy" id="1651774"/>
    <lineage>
        <taxon>Bacteria</taxon>
        <taxon>Pseudomonadati</taxon>
        <taxon>Chlamydiota</taxon>
        <taxon>Chlamydiia</taxon>
        <taxon>Parachlamydiales</taxon>
        <taxon>Simkaniaceae</taxon>
        <taxon>Candidatus Neptunichlamydia</taxon>
    </lineage>
</organism>
<evidence type="ECO:0000259" key="1">
    <source>
        <dbReference type="Pfam" id="PF00117"/>
    </source>
</evidence>
<comment type="caution">
    <text evidence="2">The sequence shown here is derived from an EMBL/GenBank/DDBJ whole genome shotgun (WGS) entry which is preliminary data.</text>
</comment>
<dbReference type="PROSITE" id="PS51273">
    <property type="entry name" value="GATASE_TYPE_1"/>
    <property type="match status" value="1"/>
</dbReference>
<dbReference type="EMBL" id="JAAEJV010000016">
    <property type="protein sequence ID" value="MBF5059285.1"/>
    <property type="molecule type" value="Genomic_DNA"/>
</dbReference>
<feature type="domain" description="Glutamine amidotransferase" evidence="1">
    <location>
        <begin position="83"/>
        <end position="241"/>
    </location>
</feature>
<dbReference type="SUPFAM" id="SSF52317">
    <property type="entry name" value="Class I glutamine amidotransferase-like"/>
    <property type="match status" value="1"/>
</dbReference>
<dbReference type="Gene3D" id="3.40.50.880">
    <property type="match status" value="1"/>
</dbReference>
<reference evidence="2 3" key="1">
    <citation type="submission" date="2020-01" db="EMBL/GenBank/DDBJ databases">
        <title>Draft genome sequence of Cand. Neptunochlamydia vexilliferae K9.</title>
        <authorList>
            <person name="Schulz F."/>
            <person name="Koestlbacher S."/>
            <person name="Wascher F."/>
            <person name="Pizzetti I."/>
            <person name="Horn M."/>
        </authorList>
    </citation>
    <scope>NUCLEOTIDE SEQUENCE [LARGE SCALE GENOMIC DNA]</scope>
    <source>
        <strain evidence="2 3">K9</strain>
    </source>
</reference>
<evidence type="ECO:0000313" key="3">
    <source>
        <dbReference type="Proteomes" id="UP001194714"/>
    </source>
</evidence>
<dbReference type="InterPro" id="IPR029062">
    <property type="entry name" value="Class_I_gatase-like"/>
</dbReference>
<sequence length="266" mass="30766">MDLYNKYSTIFTCGFQQSIESKKGKSMSISAVGKQSTNNVPLAFNKKGVIINNGASSLIELKSLFEIKDIISCEAFKSELYKDTIEKIKKYDYIVLSGSSKHDAWDKRFEGQKKFIRETNKPIFGVCLGHQIIASAFNQENRVVHRFSDLKREWKEELLRKKSIAINFSFPYLADNFPSLKGRYLRFYHGYYVSSNLSNLRVLQTCKDEKTGEIYALFIQHKSRKVFSTQGHPEYIDREYNDISLGKDLVNAVFLEWFGSSNTLYK</sequence>
<evidence type="ECO:0000313" key="2">
    <source>
        <dbReference type="EMBL" id="MBF5059285.1"/>
    </source>
</evidence>
<keyword evidence="3" id="KW-1185">Reference proteome</keyword>
<proteinExistence type="predicted"/>
<protein>
    <recommendedName>
        <fullName evidence="1">Glutamine amidotransferase domain-containing protein</fullName>
    </recommendedName>
</protein>
<gene>
    <name evidence="2" type="ORF">NEPTK9_000794</name>
</gene>
<dbReference type="Proteomes" id="UP001194714">
    <property type="component" value="Unassembled WGS sequence"/>
</dbReference>
<dbReference type="Pfam" id="PF00117">
    <property type="entry name" value="GATase"/>
    <property type="match status" value="1"/>
</dbReference>
<dbReference type="InterPro" id="IPR017926">
    <property type="entry name" value="GATASE"/>
</dbReference>